<gene>
    <name evidence="1" type="ORF">V6N12_029631</name>
</gene>
<evidence type="ECO:0000313" key="1">
    <source>
        <dbReference type="EMBL" id="KAK8524776.1"/>
    </source>
</evidence>
<name>A0ABR2CX25_9ROSI</name>
<protein>
    <submittedName>
        <fullName evidence="1">Uncharacterized protein</fullName>
    </submittedName>
</protein>
<proteinExistence type="predicted"/>
<sequence length="154" mass="17650">MVSAQPYFRRGLGFTIFVDNISRRIHTTTLRESFQENENEARAVGVFTAKQQQPKQILNKAIGFWCKQQFWKLKDTRTFKEALLGRRRSLPDDHLANQFKMGTEKVSPDSDVTALPGRIVQVALSSDGFQASVGFWFGHTAVIRFPNKEERARC</sequence>
<dbReference type="Proteomes" id="UP001472677">
    <property type="component" value="Unassembled WGS sequence"/>
</dbReference>
<evidence type="ECO:0000313" key="2">
    <source>
        <dbReference type="Proteomes" id="UP001472677"/>
    </source>
</evidence>
<accession>A0ABR2CX25</accession>
<keyword evidence="2" id="KW-1185">Reference proteome</keyword>
<dbReference type="EMBL" id="JBBPBM010000041">
    <property type="protein sequence ID" value="KAK8524776.1"/>
    <property type="molecule type" value="Genomic_DNA"/>
</dbReference>
<comment type="caution">
    <text evidence="1">The sequence shown here is derived from an EMBL/GenBank/DDBJ whole genome shotgun (WGS) entry which is preliminary data.</text>
</comment>
<organism evidence="1 2">
    <name type="scientific">Hibiscus sabdariffa</name>
    <name type="common">roselle</name>
    <dbReference type="NCBI Taxonomy" id="183260"/>
    <lineage>
        <taxon>Eukaryota</taxon>
        <taxon>Viridiplantae</taxon>
        <taxon>Streptophyta</taxon>
        <taxon>Embryophyta</taxon>
        <taxon>Tracheophyta</taxon>
        <taxon>Spermatophyta</taxon>
        <taxon>Magnoliopsida</taxon>
        <taxon>eudicotyledons</taxon>
        <taxon>Gunneridae</taxon>
        <taxon>Pentapetalae</taxon>
        <taxon>rosids</taxon>
        <taxon>malvids</taxon>
        <taxon>Malvales</taxon>
        <taxon>Malvaceae</taxon>
        <taxon>Malvoideae</taxon>
        <taxon>Hibiscus</taxon>
    </lineage>
</organism>
<reference evidence="1 2" key="1">
    <citation type="journal article" date="2024" name="G3 (Bethesda)">
        <title>Genome assembly of Hibiscus sabdariffa L. provides insights into metabolisms of medicinal natural products.</title>
        <authorList>
            <person name="Kim T."/>
        </authorList>
    </citation>
    <scope>NUCLEOTIDE SEQUENCE [LARGE SCALE GENOMIC DNA]</scope>
    <source>
        <strain evidence="1">TK-2024</strain>
        <tissue evidence="1">Old leaves</tissue>
    </source>
</reference>